<organism evidence="6 7">
    <name type="scientific">Streptococcus salivarius</name>
    <dbReference type="NCBI Taxonomy" id="1304"/>
    <lineage>
        <taxon>Bacteria</taxon>
        <taxon>Bacillati</taxon>
        <taxon>Bacillota</taxon>
        <taxon>Bacilli</taxon>
        <taxon>Lactobacillales</taxon>
        <taxon>Streptococcaceae</taxon>
        <taxon>Streptococcus</taxon>
    </lineage>
</organism>
<keyword evidence="3" id="KW-0812">Transmembrane</keyword>
<name>A0AA45CRZ5_STRSL</name>
<dbReference type="Proteomes" id="UP000248776">
    <property type="component" value="Unassembled WGS sequence"/>
</dbReference>
<dbReference type="SUPFAM" id="SSF74914">
    <property type="entry name" value="V-region of surface antigen I/II (SA I/II, PAC)"/>
    <property type="match status" value="1"/>
</dbReference>
<dbReference type="InterPro" id="IPR013574">
    <property type="entry name" value="Glucan-bd_C/Surface_Ag-I/II_V"/>
</dbReference>
<keyword evidence="1" id="KW-0175">Coiled coil</keyword>
<evidence type="ECO:0000313" key="6">
    <source>
        <dbReference type="EMBL" id="PZD55813.1"/>
    </source>
</evidence>
<evidence type="ECO:0000256" key="1">
    <source>
        <dbReference type="SAM" id="Coils"/>
    </source>
</evidence>
<evidence type="ECO:0000259" key="4">
    <source>
        <dbReference type="Pfam" id="PF08363"/>
    </source>
</evidence>
<feature type="domain" description="Glucan-binding protein C/Surface antigen I/II V-domain" evidence="4">
    <location>
        <begin position="420"/>
        <end position="599"/>
    </location>
</feature>
<dbReference type="InterPro" id="IPR021197">
    <property type="entry name" value="Cross-wall-target_lipo_motif"/>
</dbReference>
<dbReference type="Pfam" id="PF18652">
    <property type="entry name" value="Adhesin_P1_N"/>
    <property type="match status" value="1"/>
</dbReference>
<evidence type="ECO:0000256" key="3">
    <source>
        <dbReference type="SAM" id="Phobius"/>
    </source>
</evidence>
<sequence length="609" mass="67085">MLVQEKGEKHVFRKSRKYRTLCSVAIGTLMTAVVGLGGQPVYAEEVVGTGNPATNLIQAKPDDIAEHVNQANQSDQASGDLPVTVPHEELDKAVQVAKGEGVQVVTDKDANLGKTKTAEETATALSKAQADSDKQVAEVKKVTADYVKEKATHARVVKEIETANQELKAAQVKAAETASQVNQEVEQVKTRVKHQYSDARIEESTREVSSGDGRSKTDFENYTKQVQMIGIENQKSLATYLDKKSRAEVIKTQNQALQRENEAGLARMKEENEAIKRRNQAGQSKVDEANRQGQAAVDKRNAEKQKLVTNRDAEIATVKERNRKKQEEVARQNQSIDAENQADLARYNRELAEITRGEDGYISEALAQGLNLNDGEPQARHGASTRNPDSIISRGDALLGGYSRILDSTGFFVYDHFATGETLQFDYQNLLHANFAGKKITHIQYALTNIHSPLGKNAVKLVVPNDPTEGFIAYREDGTGNWREDKMEFRLVAKYFLEDGSQVTFSRTNPGVFTHSSLNHNDIGLEYVKDSSGRFVPIHGSSIQVTNEGLARSLSANRASDLHLPEEWDTTSSRYAYKGAIVSSVTSGNSYTVTFGQGDMPINAGNFTY</sequence>
<gene>
    <name evidence="6" type="ORF">CKU37_08940</name>
</gene>
<feature type="transmembrane region" description="Helical" evidence="3">
    <location>
        <begin position="21"/>
        <end position="42"/>
    </location>
</feature>
<proteinExistence type="predicted"/>
<keyword evidence="3" id="KW-1133">Transmembrane helix</keyword>
<keyword evidence="3" id="KW-0472">Membrane</keyword>
<reference evidence="6 7" key="1">
    <citation type="submission" date="2017-08" db="EMBL/GenBank/DDBJ databases">
        <title>Streptococcus salivarius strain HS0302 Genome.</title>
        <authorList>
            <person name="Smith J."/>
            <person name="Deng P."/>
            <person name="Geng M."/>
        </authorList>
    </citation>
    <scope>NUCLEOTIDE SEQUENCE [LARGE SCALE GENOMIC DNA]</scope>
    <source>
        <strain evidence="6 7">HS0302</strain>
    </source>
</reference>
<dbReference type="NCBIfam" id="TIGR03726">
    <property type="entry name" value="strep_RK_lipo"/>
    <property type="match status" value="1"/>
</dbReference>
<evidence type="ECO:0000259" key="5">
    <source>
        <dbReference type="Pfam" id="PF18652"/>
    </source>
</evidence>
<evidence type="ECO:0000313" key="7">
    <source>
        <dbReference type="Proteomes" id="UP000248776"/>
    </source>
</evidence>
<comment type="caution">
    <text evidence="6">The sequence shown here is derived from an EMBL/GenBank/DDBJ whole genome shotgun (WGS) entry which is preliminary data.</text>
</comment>
<feature type="domain" description="Antigen I/II N-terminal" evidence="5">
    <location>
        <begin position="74"/>
        <end position="175"/>
    </location>
</feature>
<dbReference type="Pfam" id="PF08363">
    <property type="entry name" value="GbpC"/>
    <property type="match status" value="1"/>
</dbReference>
<feature type="region of interest" description="Disordered" evidence="2">
    <location>
        <begin position="278"/>
        <end position="302"/>
    </location>
</feature>
<feature type="coiled-coil region" evidence="1">
    <location>
        <begin position="153"/>
        <end position="180"/>
    </location>
</feature>
<protein>
    <submittedName>
        <fullName evidence="6">Uncharacterized protein</fullName>
    </submittedName>
</protein>
<dbReference type="InterPro" id="IPR041324">
    <property type="entry name" value="AgI/II_N"/>
</dbReference>
<dbReference type="InterPro" id="IPR036234">
    <property type="entry name" value="SA_I/II_PAC_V_sf"/>
</dbReference>
<dbReference type="Gene3D" id="2.60.530.10">
    <property type="entry name" value="Major cell-surface adhesin PAc"/>
    <property type="match status" value="1"/>
</dbReference>
<dbReference type="AlphaFoldDB" id="A0AA45CRZ5"/>
<accession>A0AA45CRZ5</accession>
<evidence type="ECO:0000256" key="2">
    <source>
        <dbReference type="SAM" id="MobiDB-lite"/>
    </source>
</evidence>
<dbReference type="EMBL" id="NSIW01000018">
    <property type="protein sequence ID" value="PZD55813.1"/>
    <property type="molecule type" value="Genomic_DNA"/>
</dbReference>